<accession>A0ABR8RJY2</accession>
<dbReference type="PANTHER" id="PTHR37841">
    <property type="entry name" value="GLR2918 PROTEIN"/>
    <property type="match status" value="1"/>
</dbReference>
<feature type="compositionally biased region" description="Low complexity" evidence="1">
    <location>
        <begin position="206"/>
        <end position="229"/>
    </location>
</feature>
<dbReference type="InterPro" id="IPR032774">
    <property type="entry name" value="WG_beta_rep"/>
</dbReference>
<evidence type="ECO:0000256" key="1">
    <source>
        <dbReference type="SAM" id="MobiDB-lite"/>
    </source>
</evidence>
<evidence type="ECO:0000313" key="2">
    <source>
        <dbReference type="EMBL" id="MBD7948114.1"/>
    </source>
</evidence>
<sequence>MLQRSISKRQIDFLSTLLPRRSFIARLFVMSAIAATFFGMSNAQAASCKIPKSYYKNVSCTSSSGYFLAIKDFGAPVALIDKQGKSVLDLTRYQKVDADKISGGLLPVLRNGRVGYVNMQGREVIPAVYDMLKEGQNWARPVSENRIVVKQNGHYGVVDTGNKTIVPFAAAISDIDDYRSGMTRVRKNQAINWLDKNGKPISDPNSSAASQTAKSAAANNIKNNSSNAKESQKLEPSRGFTTLQPRQQDGRWGFVDENNISMITYSFDEVRPFSEGLAGVRIDNEWGFVNLGGELVIPFRFDNSTVSVSDYYKDQPAFVFTNGKAWIGNLENGNKMCIDKEGDSIACD</sequence>
<protein>
    <submittedName>
        <fullName evidence="2">WG repeat-containing protein</fullName>
    </submittedName>
</protein>
<dbReference type="Pfam" id="PF14903">
    <property type="entry name" value="WG_beta_rep"/>
    <property type="match status" value="3"/>
</dbReference>
<gene>
    <name evidence="2" type="ORF">H9653_08795</name>
</gene>
<organism evidence="2 3">
    <name type="scientific">Psychrobacter communis</name>
    <dbReference type="NCBI Taxonomy" id="2762238"/>
    <lineage>
        <taxon>Bacteria</taxon>
        <taxon>Pseudomonadati</taxon>
        <taxon>Pseudomonadota</taxon>
        <taxon>Gammaproteobacteria</taxon>
        <taxon>Moraxellales</taxon>
        <taxon>Moraxellaceae</taxon>
        <taxon>Psychrobacter</taxon>
    </lineage>
</organism>
<dbReference type="EMBL" id="JACSQR010000023">
    <property type="protein sequence ID" value="MBD7948114.1"/>
    <property type="molecule type" value="Genomic_DNA"/>
</dbReference>
<comment type="caution">
    <text evidence="2">The sequence shown here is derived from an EMBL/GenBank/DDBJ whole genome shotgun (WGS) entry which is preliminary data.</text>
</comment>
<name>A0ABR8RJY2_9GAMM</name>
<feature type="region of interest" description="Disordered" evidence="1">
    <location>
        <begin position="195"/>
        <end position="248"/>
    </location>
</feature>
<proteinExistence type="predicted"/>
<reference evidence="2 3" key="1">
    <citation type="submission" date="2020-08" db="EMBL/GenBank/DDBJ databases">
        <title>A Genomic Blueprint of the Chicken Gut Microbiome.</title>
        <authorList>
            <person name="Gilroy R."/>
            <person name="Ravi A."/>
            <person name="Getino M."/>
            <person name="Pursley I."/>
            <person name="Horton D.L."/>
            <person name="Alikhan N.-F."/>
            <person name="Baker D."/>
            <person name="Gharbi K."/>
            <person name="Hall N."/>
            <person name="Watson M."/>
            <person name="Adriaenssens E.M."/>
            <person name="Foster-Nyarko E."/>
            <person name="Jarju S."/>
            <person name="Secka A."/>
            <person name="Antonio M."/>
            <person name="Oren A."/>
            <person name="Chaudhuri R."/>
            <person name="La Ragione R.M."/>
            <person name="Hildebrand F."/>
            <person name="Pallen M.J."/>
        </authorList>
    </citation>
    <scope>NUCLEOTIDE SEQUENCE [LARGE SCALE GENOMIC DNA]</scope>
    <source>
        <strain evidence="2 3">Sa4CVA2</strain>
    </source>
</reference>
<keyword evidence="3" id="KW-1185">Reference proteome</keyword>
<evidence type="ECO:0000313" key="3">
    <source>
        <dbReference type="Proteomes" id="UP000606724"/>
    </source>
</evidence>
<dbReference type="Proteomes" id="UP000606724">
    <property type="component" value="Unassembled WGS sequence"/>
</dbReference>
<dbReference type="PANTHER" id="PTHR37841:SF1">
    <property type="entry name" value="DUF3298 DOMAIN-CONTAINING PROTEIN"/>
    <property type="match status" value="1"/>
</dbReference>